<keyword evidence="2" id="KW-0812">Transmembrane</keyword>
<feature type="compositionally biased region" description="Low complexity" evidence="1">
    <location>
        <begin position="624"/>
        <end position="638"/>
    </location>
</feature>
<gene>
    <name evidence="4" type="ORF">KIW84_014829</name>
</gene>
<proteinExistence type="predicted"/>
<keyword evidence="5" id="KW-1185">Reference proteome</keyword>
<sequence>MEEEREKVLLTMNKDNSGLYQDGAELRKFRAYLRWVYVDQSNPCKAGLSWSLFITLAYVVPILSHFLLDCSTTCDADHTRPYHVPVQISLSAFATLSFVSLSKWDRRYGFSRFLFLDKVSEESLKIQRGYAQQMKRTMKLILLWGLPCFIAECAYKIWWYISGSSQIPYYGEIYVSSIILCTLELCSWLYRTSIFFLVCVLFRLIGYLQIQRLDEFAPVFQRETEVGSILLEHLRLRRNLRVISHRFRAFILSSLLLVTASQLIFLLMVIKPHADVDILKSGELGLVSITLVSGLYILLRSATKITHKAQSITGLAAKWHICATINSFDNIDGGETPTTAEATSTQAMAASISWGSSDEDEFGDEEDELNNTKLLPIHTHTISFNKRQALVTYMENNRAGITVYGFMLDRSWLHSIFGIQLALCLWLLNKTVGCVFAATHSVESIVNVSALPTTRSSVGNISNDTEDRHVEAKNRQQQAFDVMYSAEISTNKKFPILSNSHVPKFGNWEADNIPYSACFESARREKAGFTTNPNNPMENSETYYNKNIDADEAKSSHTYSHKANSSSMEKGSHEVLKNNSIRHSHGRSRGSKGSFTSEFGSENRRIDHSVINKDSQSVHKRSVSKGVSSNIGSFSSSNHSRHRNGRHSFNDHDDKTTTVPEFGNWDVTDPKSGEGYTVMFNKIKEERQIMSGHKIPPQNNGSNMKNQYDGSSFSLSKYCCCLFTNESK</sequence>
<keyword evidence="2" id="KW-1133">Transmembrane helix</keyword>
<dbReference type="EMBL" id="JAMSHJ010000001">
    <property type="protein sequence ID" value="KAI5447122.1"/>
    <property type="molecule type" value="Genomic_DNA"/>
</dbReference>
<feature type="domain" description="RIN4 pathogenic type III effector avirulence factor Avr cleavage site" evidence="3">
    <location>
        <begin position="655"/>
        <end position="688"/>
    </location>
</feature>
<evidence type="ECO:0000259" key="3">
    <source>
        <dbReference type="Pfam" id="PF05627"/>
    </source>
</evidence>
<organism evidence="4 5">
    <name type="scientific">Pisum sativum</name>
    <name type="common">Garden pea</name>
    <name type="synonym">Lathyrus oleraceus</name>
    <dbReference type="NCBI Taxonomy" id="3888"/>
    <lineage>
        <taxon>Eukaryota</taxon>
        <taxon>Viridiplantae</taxon>
        <taxon>Streptophyta</taxon>
        <taxon>Embryophyta</taxon>
        <taxon>Tracheophyta</taxon>
        <taxon>Spermatophyta</taxon>
        <taxon>Magnoliopsida</taxon>
        <taxon>eudicotyledons</taxon>
        <taxon>Gunneridae</taxon>
        <taxon>Pentapetalae</taxon>
        <taxon>rosids</taxon>
        <taxon>fabids</taxon>
        <taxon>Fabales</taxon>
        <taxon>Fabaceae</taxon>
        <taxon>Papilionoideae</taxon>
        <taxon>50 kb inversion clade</taxon>
        <taxon>NPAAA clade</taxon>
        <taxon>Hologalegina</taxon>
        <taxon>IRL clade</taxon>
        <taxon>Fabeae</taxon>
        <taxon>Lathyrus</taxon>
    </lineage>
</organism>
<feature type="transmembrane region" description="Helical" evidence="2">
    <location>
        <begin position="88"/>
        <end position="104"/>
    </location>
</feature>
<evidence type="ECO:0000256" key="1">
    <source>
        <dbReference type="SAM" id="MobiDB-lite"/>
    </source>
</evidence>
<comment type="caution">
    <text evidence="4">The sequence shown here is derived from an EMBL/GenBank/DDBJ whole genome shotgun (WGS) entry which is preliminary data.</text>
</comment>
<dbReference type="PANTHER" id="PTHR31963">
    <property type="entry name" value="RAS GUANINE NUCLEOTIDE EXCHANGE FACTOR K"/>
    <property type="match status" value="1"/>
</dbReference>
<dbReference type="InterPro" id="IPR008700">
    <property type="entry name" value="TypeIII_avirulence_cleave"/>
</dbReference>
<dbReference type="Proteomes" id="UP001058974">
    <property type="component" value="Chromosome 1"/>
</dbReference>
<dbReference type="PANTHER" id="PTHR31963:SF17">
    <property type="entry name" value="PROTEIN, PUTATIVE (DUF3537)-RELATED"/>
    <property type="match status" value="1"/>
</dbReference>
<evidence type="ECO:0000313" key="5">
    <source>
        <dbReference type="Proteomes" id="UP001058974"/>
    </source>
</evidence>
<feature type="transmembrane region" description="Helical" evidence="2">
    <location>
        <begin position="247"/>
        <end position="270"/>
    </location>
</feature>
<name>A0A9D5GZX2_PEA</name>
<dbReference type="Gramene" id="Psat01G0482900-T1">
    <property type="protein sequence ID" value="KAI5447122.1"/>
    <property type="gene ID" value="KIW84_014829"/>
</dbReference>
<feature type="transmembrane region" description="Helical" evidence="2">
    <location>
        <begin position="140"/>
        <end position="161"/>
    </location>
</feature>
<dbReference type="AlphaFoldDB" id="A0A9D5GZX2"/>
<feature type="compositionally biased region" description="Basic residues" evidence="1">
    <location>
        <begin position="580"/>
        <end position="590"/>
    </location>
</feature>
<feature type="compositionally biased region" description="Basic and acidic residues" evidence="1">
    <location>
        <begin position="601"/>
        <end position="611"/>
    </location>
</feature>
<dbReference type="Pfam" id="PF05627">
    <property type="entry name" value="AvrRpt-cleavage"/>
    <property type="match status" value="2"/>
</dbReference>
<feature type="region of interest" description="Disordered" evidence="1">
    <location>
        <begin position="553"/>
        <end position="668"/>
    </location>
</feature>
<dbReference type="InterPro" id="IPR021924">
    <property type="entry name" value="DUF3537"/>
</dbReference>
<evidence type="ECO:0000313" key="4">
    <source>
        <dbReference type="EMBL" id="KAI5447122.1"/>
    </source>
</evidence>
<protein>
    <recommendedName>
        <fullName evidence="3">RIN4 pathogenic type III effector avirulence factor Avr cleavage site domain-containing protein</fullName>
    </recommendedName>
</protein>
<dbReference type="Pfam" id="PF12056">
    <property type="entry name" value="DUF3537"/>
    <property type="match status" value="1"/>
</dbReference>
<evidence type="ECO:0000256" key="2">
    <source>
        <dbReference type="SAM" id="Phobius"/>
    </source>
</evidence>
<feature type="transmembrane region" description="Helical" evidence="2">
    <location>
        <begin position="50"/>
        <end position="68"/>
    </location>
</feature>
<feature type="domain" description="RIN4 pathogenic type III effector avirulence factor Avr cleavage site" evidence="3">
    <location>
        <begin position="499"/>
        <end position="526"/>
    </location>
</feature>
<keyword evidence="2" id="KW-0472">Membrane</keyword>
<reference evidence="4 5" key="1">
    <citation type="journal article" date="2022" name="Nat. Genet.">
        <title>Improved pea reference genome and pan-genome highlight genomic features and evolutionary characteristics.</title>
        <authorList>
            <person name="Yang T."/>
            <person name="Liu R."/>
            <person name="Luo Y."/>
            <person name="Hu S."/>
            <person name="Wang D."/>
            <person name="Wang C."/>
            <person name="Pandey M.K."/>
            <person name="Ge S."/>
            <person name="Xu Q."/>
            <person name="Li N."/>
            <person name="Li G."/>
            <person name="Huang Y."/>
            <person name="Saxena R.K."/>
            <person name="Ji Y."/>
            <person name="Li M."/>
            <person name="Yan X."/>
            <person name="He Y."/>
            <person name="Liu Y."/>
            <person name="Wang X."/>
            <person name="Xiang C."/>
            <person name="Varshney R.K."/>
            <person name="Ding H."/>
            <person name="Gao S."/>
            <person name="Zong X."/>
        </authorList>
    </citation>
    <scope>NUCLEOTIDE SEQUENCE [LARGE SCALE GENOMIC DNA]</scope>
    <source>
        <strain evidence="4 5">cv. Zhongwan 6</strain>
    </source>
</reference>
<feature type="compositionally biased region" description="Polar residues" evidence="1">
    <location>
        <begin position="556"/>
        <end position="569"/>
    </location>
</feature>
<feature type="transmembrane region" description="Helical" evidence="2">
    <location>
        <begin position="173"/>
        <end position="202"/>
    </location>
</feature>
<accession>A0A9D5GZX2</accession>